<dbReference type="Proteomes" id="UP000054051">
    <property type="component" value="Unassembled WGS sequence"/>
</dbReference>
<evidence type="ECO:0000313" key="4">
    <source>
        <dbReference type="Proteomes" id="UP000054051"/>
    </source>
</evidence>
<dbReference type="InterPro" id="IPR049855">
    <property type="entry name" value="DotG/IcmE-like_C"/>
</dbReference>
<dbReference type="EMBL" id="CAFB01000050">
    <property type="protein sequence ID" value="CCD29872.1"/>
    <property type="molecule type" value="Genomic_DNA"/>
</dbReference>
<dbReference type="AlphaFoldDB" id="G2JAS0"/>
<feature type="region of interest" description="Disordered" evidence="1">
    <location>
        <begin position="164"/>
        <end position="184"/>
    </location>
</feature>
<keyword evidence="2" id="KW-1133">Transmembrane helix</keyword>
<sequence>MRAGFSRQIKVIVIMALLAVTGAILSVFWLTRRHAANAHVEVPGIDAQGGVSSPETPYYAQTLQSVNRQKLAQAQRAQGSFVPALSERTGSKPPDLELKPLEQSLEQRAQPVDDGAQTDAQLRTLPPLPAPSPGVDKQVEALVAAWDHPPQSQKILGIQTLESTAERENAPPAAHGPAGRSTTSALASTDLQPLIHATDQYGAHLENAIDTDAPSEVFAVLDQGPCKGAQLIGSSQLTHEALSVTFTAMHCKDKTYAIQAMALNDQTLGRALPADVDHRYGQRIVTPAILGALGAAGAVYGNAGKTILHSPLGGYTEQTDANPSIRQIGGAAAAAGLSGVQNALAQQAASIPPIRARVRAGTAILVKFKADVIPDKS</sequence>
<organism evidence="3 4">
    <name type="scientific">Candidatus Glomeribacter gigasporarum BEG34</name>
    <dbReference type="NCBI Taxonomy" id="1070319"/>
    <lineage>
        <taxon>Bacteria</taxon>
        <taxon>Pseudomonadati</taxon>
        <taxon>Pseudomonadota</taxon>
        <taxon>Betaproteobacteria</taxon>
        <taxon>Burkholderiales</taxon>
        <taxon>Burkholderiaceae</taxon>
        <taxon>Candidatus Glomeribacter</taxon>
    </lineage>
</organism>
<protein>
    <submittedName>
        <fullName evidence="3">Putative TraO protein</fullName>
    </submittedName>
</protein>
<dbReference type="CDD" id="cd16431">
    <property type="entry name" value="IcmE"/>
    <property type="match status" value="1"/>
</dbReference>
<name>G2JAS0_9BURK</name>
<keyword evidence="2" id="KW-0472">Membrane</keyword>
<keyword evidence="4" id="KW-1185">Reference proteome</keyword>
<feature type="region of interest" description="Disordered" evidence="1">
    <location>
        <begin position="77"/>
        <end position="97"/>
    </location>
</feature>
<evidence type="ECO:0000256" key="2">
    <source>
        <dbReference type="SAM" id="Phobius"/>
    </source>
</evidence>
<proteinExistence type="predicted"/>
<accession>G2JAS0</accession>
<evidence type="ECO:0000256" key="1">
    <source>
        <dbReference type="SAM" id="MobiDB-lite"/>
    </source>
</evidence>
<feature type="transmembrane region" description="Helical" evidence="2">
    <location>
        <begin position="12"/>
        <end position="30"/>
    </location>
</feature>
<reference evidence="3 4" key="1">
    <citation type="submission" date="2011-08" db="EMBL/GenBank/DDBJ databases">
        <title>The genome of the obligate endobacterium of an arbuscular mycorrhizal fungus reveals an interphylum network of nutritional interactions.</title>
        <authorList>
            <person name="Ghignone S."/>
            <person name="Salvioli A."/>
            <person name="Anca I."/>
            <person name="Lumini E."/>
            <person name="Ortu G."/>
            <person name="Petiti L."/>
            <person name="Cruveiller S."/>
            <person name="Bianciotto V."/>
            <person name="Piffanelli P."/>
            <person name="Lanfranco L."/>
            <person name="Bonfante P."/>
        </authorList>
    </citation>
    <scope>NUCLEOTIDE SEQUENCE [LARGE SCALE GENOMIC DNA]</scope>
    <source>
        <strain evidence="3 4">BEG34</strain>
    </source>
</reference>
<keyword evidence="2" id="KW-0812">Transmembrane</keyword>
<dbReference type="STRING" id="1070319.CAGGBEG34_320002"/>
<gene>
    <name evidence="3" type="primary">TraO</name>
    <name evidence="3" type="ORF">CAGGBEG34_320002</name>
</gene>
<dbReference type="eggNOG" id="ENOG502ZA7E">
    <property type="taxonomic scope" value="Bacteria"/>
</dbReference>
<evidence type="ECO:0000313" key="3">
    <source>
        <dbReference type="EMBL" id="CCD29872.1"/>
    </source>
</evidence>
<comment type="caution">
    <text evidence="3">The sequence shown here is derived from an EMBL/GenBank/DDBJ whole genome shotgun (WGS) entry which is preliminary data.</text>
</comment>